<dbReference type="PANTHER" id="PTHR36922">
    <property type="entry name" value="BLL2446 PROTEIN"/>
    <property type="match status" value="1"/>
</dbReference>
<organism evidence="1 2">
    <name type="scientific">Diaporthe helianthi</name>
    <dbReference type="NCBI Taxonomy" id="158607"/>
    <lineage>
        <taxon>Eukaryota</taxon>
        <taxon>Fungi</taxon>
        <taxon>Dikarya</taxon>
        <taxon>Ascomycota</taxon>
        <taxon>Pezizomycotina</taxon>
        <taxon>Sordariomycetes</taxon>
        <taxon>Sordariomycetidae</taxon>
        <taxon>Diaporthales</taxon>
        <taxon>Diaporthaceae</taxon>
        <taxon>Diaporthe</taxon>
    </lineage>
</organism>
<proteinExistence type="predicted"/>
<accession>A0A2P5I218</accession>
<comment type="caution">
    <text evidence="1">The sequence shown here is derived from an EMBL/GenBank/DDBJ whole genome shotgun (WGS) entry which is preliminary data.</text>
</comment>
<sequence length="181" mass="20333">MASSSFYDTSFTMLVSMLDSLEALLTKAEAHAKENNIDVNVEYAPARLFEDMRPLIFQVQATSYTIKNFVQTVVGVEVGTWDDNETTFEDLFARIKKTRELTDSVKPEDLNAKANHKIEAKAGPLNYKTTGIAYASTFTVPNTFFHLQTAYAILRMKGVPLSKKDYLFPFLAKDPAKPFGQ</sequence>
<dbReference type="Proteomes" id="UP000094444">
    <property type="component" value="Unassembled WGS sequence"/>
</dbReference>
<name>A0A2P5I218_DIAHE</name>
<dbReference type="Pfam" id="PF09351">
    <property type="entry name" value="DUF1993"/>
    <property type="match status" value="1"/>
</dbReference>
<dbReference type="SUPFAM" id="SSF109854">
    <property type="entry name" value="DinB/YfiT-like putative metalloenzymes"/>
    <property type="match status" value="1"/>
</dbReference>
<evidence type="ECO:0000313" key="1">
    <source>
        <dbReference type="EMBL" id="POS76511.1"/>
    </source>
</evidence>
<evidence type="ECO:0008006" key="3">
    <source>
        <dbReference type="Google" id="ProtNLM"/>
    </source>
</evidence>
<dbReference type="OrthoDB" id="3724345at2759"/>
<dbReference type="PANTHER" id="PTHR36922:SF1">
    <property type="entry name" value="DUF1993 DOMAIN-CONTAINING PROTEIN"/>
    <property type="match status" value="1"/>
</dbReference>
<reference evidence="1" key="1">
    <citation type="submission" date="2017-09" db="EMBL/GenBank/DDBJ databases">
        <title>Polyketide synthases of a Diaporthe helianthi virulent isolate.</title>
        <authorList>
            <person name="Baroncelli R."/>
        </authorList>
    </citation>
    <scope>NUCLEOTIDE SEQUENCE [LARGE SCALE GENOMIC DNA]</scope>
    <source>
        <strain evidence="1">7/96</strain>
    </source>
</reference>
<dbReference type="InterPro" id="IPR034660">
    <property type="entry name" value="DinB/YfiT-like"/>
</dbReference>
<dbReference type="AlphaFoldDB" id="A0A2P5I218"/>
<protein>
    <recommendedName>
        <fullName evidence="3">Helix-turn-helix-domain containing protein type</fullName>
    </recommendedName>
</protein>
<keyword evidence="2" id="KW-1185">Reference proteome</keyword>
<dbReference type="STRING" id="158607.A0A2P5I218"/>
<dbReference type="InterPro" id="IPR018531">
    <property type="entry name" value="DUF1993"/>
</dbReference>
<evidence type="ECO:0000313" key="2">
    <source>
        <dbReference type="Proteomes" id="UP000094444"/>
    </source>
</evidence>
<dbReference type="Gene3D" id="1.20.120.450">
    <property type="entry name" value="dinb family like domain"/>
    <property type="match status" value="1"/>
</dbReference>
<dbReference type="EMBL" id="MAVT02000360">
    <property type="protein sequence ID" value="POS76511.1"/>
    <property type="molecule type" value="Genomic_DNA"/>
</dbReference>
<gene>
    <name evidence="1" type="ORF">DHEL01_v205081</name>
</gene>
<dbReference type="InParanoid" id="A0A2P5I218"/>